<dbReference type="InterPro" id="IPR012923">
    <property type="entry name" value="Csm3"/>
</dbReference>
<dbReference type="PANTHER" id="PTHR13220">
    <property type="entry name" value="TIMELESS INTERACTING-RELATED"/>
    <property type="match status" value="1"/>
</dbReference>
<dbReference type="InterPro" id="IPR040038">
    <property type="entry name" value="TIPIN/Csm3/Swi3"/>
</dbReference>
<keyword evidence="4 7" id="KW-0227">DNA damage</keyword>
<evidence type="ECO:0000313" key="10">
    <source>
        <dbReference type="EMBL" id="KAG5834119.1"/>
    </source>
</evidence>
<evidence type="ECO:0000256" key="2">
    <source>
        <dbReference type="ARBA" id="ARBA00006075"/>
    </source>
</evidence>
<accession>A0A9D3RKQ4</accession>
<feature type="region of interest" description="Disordered" evidence="8">
    <location>
        <begin position="168"/>
        <end position="208"/>
    </location>
</feature>
<keyword evidence="11" id="KW-1185">Reference proteome</keyword>
<evidence type="ECO:0000259" key="9">
    <source>
        <dbReference type="Pfam" id="PF07962"/>
    </source>
</evidence>
<feature type="compositionally biased region" description="Basic and acidic residues" evidence="8">
    <location>
        <begin position="183"/>
        <end position="203"/>
    </location>
</feature>
<evidence type="ECO:0000256" key="5">
    <source>
        <dbReference type="ARBA" id="ARBA00023242"/>
    </source>
</evidence>
<feature type="domain" description="Chromosome segregation in meiosis protein 3" evidence="9">
    <location>
        <begin position="85"/>
        <end position="159"/>
    </location>
</feature>
<keyword evidence="5 7" id="KW-0539">Nucleus</keyword>
<dbReference type="GO" id="GO:0006974">
    <property type="term" value="P:DNA damage response"/>
    <property type="evidence" value="ECO:0007669"/>
    <property type="project" value="UniProtKB-KW"/>
</dbReference>
<comment type="similarity">
    <text evidence="2 7">Belongs to the CSM3 family.</text>
</comment>
<dbReference type="PANTHER" id="PTHR13220:SF11">
    <property type="entry name" value="TIMELESS-INTERACTING PROTEIN"/>
    <property type="match status" value="1"/>
</dbReference>
<comment type="function">
    <text evidence="7">Plays an important role in the control of DNA replication and the maintenance of replication fork stability.</text>
</comment>
<keyword evidence="6 7" id="KW-0131">Cell cycle</keyword>
<protein>
    <recommendedName>
        <fullName evidence="3 7">TIMELESS-interacting protein</fullName>
    </recommendedName>
</protein>
<dbReference type="AlphaFoldDB" id="A0A9D3RKQ4"/>
<dbReference type="GO" id="GO:0000076">
    <property type="term" value="P:DNA replication checkpoint signaling"/>
    <property type="evidence" value="ECO:0007669"/>
    <property type="project" value="UniProtKB-UniRule"/>
</dbReference>
<comment type="subcellular location">
    <subcellularLocation>
        <location evidence="1 7">Nucleus</location>
    </subcellularLocation>
</comment>
<gene>
    <name evidence="10" type="ORF">ANANG_G00257990</name>
</gene>
<evidence type="ECO:0000313" key="11">
    <source>
        <dbReference type="Proteomes" id="UP001044222"/>
    </source>
</evidence>
<name>A0A9D3RKQ4_ANGAN</name>
<evidence type="ECO:0000256" key="3">
    <source>
        <dbReference type="ARBA" id="ARBA00018750"/>
    </source>
</evidence>
<comment type="caution">
    <text evidence="10">The sequence shown here is derived from an EMBL/GenBank/DDBJ whole genome shotgun (WGS) entry which is preliminary data.</text>
</comment>
<dbReference type="Pfam" id="PF07962">
    <property type="entry name" value="Swi3"/>
    <property type="match status" value="1"/>
</dbReference>
<evidence type="ECO:0000256" key="7">
    <source>
        <dbReference type="RuleBase" id="RU366049"/>
    </source>
</evidence>
<organism evidence="10 11">
    <name type="scientific">Anguilla anguilla</name>
    <name type="common">European freshwater eel</name>
    <name type="synonym">Muraena anguilla</name>
    <dbReference type="NCBI Taxonomy" id="7936"/>
    <lineage>
        <taxon>Eukaryota</taxon>
        <taxon>Metazoa</taxon>
        <taxon>Chordata</taxon>
        <taxon>Craniata</taxon>
        <taxon>Vertebrata</taxon>
        <taxon>Euteleostomi</taxon>
        <taxon>Actinopterygii</taxon>
        <taxon>Neopterygii</taxon>
        <taxon>Teleostei</taxon>
        <taxon>Anguilliformes</taxon>
        <taxon>Anguillidae</taxon>
        <taxon>Anguilla</taxon>
    </lineage>
</organism>
<proteinExistence type="inferred from homology"/>
<dbReference type="GO" id="GO:0031297">
    <property type="term" value="P:replication fork processing"/>
    <property type="evidence" value="ECO:0007669"/>
    <property type="project" value="UniProtKB-UniRule"/>
</dbReference>
<sequence>MCSPVEHHHIIVPPRFEDIEDEKYCAPFPPPTSPVYVPFSGKRTRTSRGSDHSLASEEDEKVGGLLLSQMEEKPMANQREPCAALDVDKLLSENGIPALCDVFGNISFKGQGQEVEDLRTLLEGFQHWGKQTFPQLTFEDLVAQLEDLGGRIEMQACLRAPQPGFVRPCAQDERSGLASEGLRPTEDPPQGRKLRTEGQKERPPLGQLTCDVIDKWPTDCRLSTKN</sequence>
<evidence type="ECO:0000256" key="8">
    <source>
        <dbReference type="SAM" id="MobiDB-lite"/>
    </source>
</evidence>
<dbReference type="EMBL" id="JAFIRN010000015">
    <property type="protein sequence ID" value="KAG5834119.1"/>
    <property type="molecule type" value="Genomic_DNA"/>
</dbReference>
<dbReference type="GO" id="GO:0031298">
    <property type="term" value="C:replication fork protection complex"/>
    <property type="evidence" value="ECO:0007669"/>
    <property type="project" value="TreeGrafter"/>
</dbReference>
<dbReference type="GO" id="GO:0043111">
    <property type="term" value="P:replication fork arrest"/>
    <property type="evidence" value="ECO:0007669"/>
    <property type="project" value="TreeGrafter"/>
</dbReference>
<dbReference type="Proteomes" id="UP001044222">
    <property type="component" value="Chromosome 15"/>
</dbReference>
<evidence type="ECO:0000256" key="1">
    <source>
        <dbReference type="ARBA" id="ARBA00004123"/>
    </source>
</evidence>
<feature type="region of interest" description="Disordered" evidence="8">
    <location>
        <begin position="39"/>
        <end position="60"/>
    </location>
</feature>
<reference evidence="10" key="1">
    <citation type="submission" date="2021-01" db="EMBL/GenBank/DDBJ databases">
        <title>A chromosome-scale assembly of European eel, Anguilla anguilla.</title>
        <authorList>
            <person name="Henkel C."/>
            <person name="Jong-Raadsen S.A."/>
            <person name="Dufour S."/>
            <person name="Weltzien F.-A."/>
            <person name="Palstra A.P."/>
            <person name="Pelster B."/>
            <person name="Spaink H.P."/>
            <person name="Van Den Thillart G.E."/>
            <person name="Jansen H."/>
            <person name="Zahm M."/>
            <person name="Klopp C."/>
            <person name="Cedric C."/>
            <person name="Louis A."/>
            <person name="Berthelot C."/>
            <person name="Parey E."/>
            <person name="Roest Crollius H."/>
            <person name="Montfort J."/>
            <person name="Robinson-Rechavi M."/>
            <person name="Bucao C."/>
            <person name="Bouchez O."/>
            <person name="Gislard M."/>
            <person name="Lluch J."/>
            <person name="Milhes M."/>
            <person name="Lampietro C."/>
            <person name="Lopez Roques C."/>
            <person name="Donnadieu C."/>
            <person name="Braasch I."/>
            <person name="Desvignes T."/>
            <person name="Postlethwait J."/>
            <person name="Bobe J."/>
            <person name="Guiguen Y."/>
            <person name="Dirks R."/>
        </authorList>
    </citation>
    <scope>NUCLEOTIDE SEQUENCE</scope>
    <source>
        <strain evidence="10">Tag_6206</strain>
        <tissue evidence="10">Liver</tissue>
    </source>
</reference>
<evidence type="ECO:0000256" key="6">
    <source>
        <dbReference type="ARBA" id="ARBA00023306"/>
    </source>
</evidence>
<evidence type="ECO:0000256" key="4">
    <source>
        <dbReference type="ARBA" id="ARBA00022763"/>
    </source>
</evidence>
<dbReference type="GO" id="GO:0003677">
    <property type="term" value="F:DNA binding"/>
    <property type="evidence" value="ECO:0007669"/>
    <property type="project" value="TreeGrafter"/>
</dbReference>